<dbReference type="KEGG" id="slau:SLA_0017"/>
<dbReference type="AlphaFoldDB" id="A0A169MY17"/>
<dbReference type="EMBL" id="AP017424">
    <property type="protein sequence ID" value="BAU80972.1"/>
    <property type="molecule type" value="Genomic_DNA"/>
</dbReference>
<evidence type="ECO:0000313" key="3">
    <source>
        <dbReference type="Proteomes" id="UP000217676"/>
    </source>
</evidence>
<organism evidence="2 3">
    <name type="scientific">Streptomyces laurentii</name>
    <dbReference type="NCBI Taxonomy" id="39478"/>
    <lineage>
        <taxon>Bacteria</taxon>
        <taxon>Bacillati</taxon>
        <taxon>Actinomycetota</taxon>
        <taxon>Actinomycetes</taxon>
        <taxon>Kitasatosporales</taxon>
        <taxon>Streptomycetaceae</taxon>
        <taxon>Streptomyces</taxon>
    </lineage>
</organism>
<evidence type="ECO:0000256" key="1">
    <source>
        <dbReference type="SAM" id="MobiDB-lite"/>
    </source>
</evidence>
<gene>
    <name evidence="2" type="ORF">SLA_0017</name>
</gene>
<name>A0A169MY17_STRLU</name>
<dbReference type="Proteomes" id="UP000217676">
    <property type="component" value="Chromosome"/>
</dbReference>
<keyword evidence="2" id="KW-0675">Receptor</keyword>
<sequence>MPDGADEGSGGNAQAAVGEGRAGDLAAGGLEGEGGFVGGELPGLAGDLDVEVDRVAGGEGRGGVLVAVRTGGDRYRGAGRHRFPGTGVPRSVKRTPDGEPARSQGA</sequence>
<feature type="region of interest" description="Disordered" evidence="1">
    <location>
        <begin position="74"/>
        <end position="106"/>
    </location>
</feature>
<evidence type="ECO:0000313" key="2">
    <source>
        <dbReference type="EMBL" id="BAU80972.1"/>
    </source>
</evidence>
<proteinExistence type="predicted"/>
<protein>
    <submittedName>
        <fullName evidence="2">TonB-dependent receptor</fullName>
    </submittedName>
</protein>
<keyword evidence="3" id="KW-1185">Reference proteome</keyword>
<reference evidence="2 3" key="1">
    <citation type="journal article" date="2016" name="Genome Announc.">
        <title>Complete Genome Sequence of Thiostrepton-Producing Streptomyces laurentii ATCC 31255.</title>
        <authorList>
            <person name="Doi K."/>
            <person name="Fujino Y."/>
            <person name="Nagayoshi Y."/>
            <person name="Ohshima T."/>
            <person name="Ogata S."/>
        </authorList>
    </citation>
    <scope>NUCLEOTIDE SEQUENCE [LARGE SCALE GENOMIC DNA]</scope>
    <source>
        <strain evidence="2 3">ATCC 31255</strain>
    </source>
</reference>
<accession>A0A169MY17</accession>